<comment type="similarity">
    <text evidence="12">Belongs to the cytochrome b561 family.</text>
</comment>
<keyword evidence="3" id="KW-0813">Transport</keyword>
<keyword evidence="11 13" id="KW-0472">Membrane</keyword>
<dbReference type="OrthoDB" id="1247465at2"/>
<evidence type="ECO:0000256" key="9">
    <source>
        <dbReference type="ARBA" id="ARBA00022989"/>
    </source>
</evidence>
<dbReference type="PANTHER" id="PTHR30529">
    <property type="entry name" value="CYTOCHROME B561"/>
    <property type="match status" value="1"/>
</dbReference>
<evidence type="ECO:0000256" key="8">
    <source>
        <dbReference type="ARBA" id="ARBA00022982"/>
    </source>
</evidence>
<keyword evidence="9 13" id="KW-1133">Transmembrane helix</keyword>
<evidence type="ECO:0000313" key="16">
    <source>
        <dbReference type="Proteomes" id="UP000029843"/>
    </source>
</evidence>
<dbReference type="GO" id="GO:0009055">
    <property type="term" value="F:electron transfer activity"/>
    <property type="evidence" value="ECO:0007669"/>
    <property type="project" value="InterPro"/>
</dbReference>
<comment type="caution">
    <text evidence="15">The sequence shown here is derived from an EMBL/GenBank/DDBJ whole genome shotgun (WGS) entry which is preliminary data.</text>
</comment>
<protein>
    <submittedName>
        <fullName evidence="15">Di-heme cytochrome, transmembrane</fullName>
    </submittedName>
</protein>
<dbReference type="GO" id="GO:0022904">
    <property type="term" value="P:respiratory electron transport chain"/>
    <property type="evidence" value="ECO:0007669"/>
    <property type="project" value="InterPro"/>
</dbReference>
<dbReference type="Pfam" id="PF01292">
    <property type="entry name" value="Ni_hydr_CYTB"/>
    <property type="match status" value="1"/>
</dbReference>
<evidence type="ECO:0000256" key="4">
    <source>
        <dbReference type="ARBA" id="ARBA00022475"/>
    </source>
</evidence>
<dbReference type="GO" id="GO:0046872">
    <property type="term" value="F:metal ion binding"/>
    <property type="evidence" value="ECO:0007669"/>
    <property type="project" value="UniProtKB-KW"/>
</dbReference>
<evidence type="ECO:0000259" key="14">
    <source>
        <dbReference type="Pfam" id="PF01292"/>
    </source>
</evidence>
<dbReference type="GO" id="GO:0020037">
    <property type="term" value="F:heme binding"/>
    <property type="evidence" value="ECO:0007669"/>
    <property type="project" value="TreeGrafter"/>
</dbReference>
<dbReference type="InterPro" id="IPR011577">
    <property type="entry name" value="Cyt_b561_bac/Ni-Hgenase"/>
</dbReference>
<sequence length="182" mass="20516" precursor="true">MSTNRKSFDLGYKIIHWLMATLVLLMFFGIVGFAQAITDEERTVMLVGHSSLGTLISIFVTIRIYKRFIKKDAVPEQNISNIQRRASFAVQYAIYILLVVIPFSGYLAANFHELPVLVFGNFNINGGREFNQALFENLRSIHQLGIYSLMGLLVLHIGAALLHGIVRRDGVLGSMTRFKKPI</sequence>
<feature type="transmembrane region" description="Helical" evidence="13">
    <location>
        <begin position="86"/>
        <end position="109"/>
    </location>
</feature>
<gene>
    <name evidence="15" type="ORF">ND2E_4267</name>
</gene>
<dbReference type="Proteomes" id="UP000029843">
    <property type="component" value="Unassembled WGS sequence"/>
</dbReference>
<dbReference type="PANTHER" id="PTHR30529:SF1">
    <property type="entry name" value="CYTOCHROME B561 HOMOLOG 2"/>
    <property type="match status" value="1"/>
</dbReference>
<feature type="domain" description="Cytochrome b561 bacterial/Ni-hydrogenase" evidence="14">
    <location>
        <begin position="8"/>
        <end position="176"/>
    </location>
</feature>
<evidence type="ECO:0000256" key="10">
    <source>
        <dbReference type="ARBA" id="ARBA00023004"/>
    </source>
</evidence>
<evidence type="ECO:0000256" key="11">
    <source>
        <dbReference type="ARBA" id="ARBA00023136"/>
    </source>
</evidence>
<comment type="subcellular location">
    <subcellularLocation>
        <location evidence="2">Cell membrane</location>
        <topology evidence="2">Multi-pass membrane protein</topology>
    </subcellularLocation>
</comment>
<dbReference type="InterPro" id="IPR016174">
    <property type="entry name" value="Di-haem_cyt_TM"/>
</dbReference>
<dbReference type="GO" id="GO:0005886">
    <property type="term" value="C:plasma membrane"/>
    <property type="evidence" value="ECO:0007669"/>
    <property type="project" value="UniProtKB-SubCell"/>
</dbReference>
<evidence type="ECO:0000256" key="7">
    <source>
        <dbReference type="ARBA" id="ARBA00022723"/>
    </source>
</evidence>
<evidence type="ECO:0000256" key="2">
    <source>
        <dbReference type="ARBA" id="ARBA00004651"/>
    </source>
</evidence>
<dbReference type="SUPFAM" id="SSF81342">
    <property type="entry name" value="Transmembrane di-heme cytochromes"/>
    <property type="match status" value="1"/>
</dbReference>
<dbReference type="PATRIC" id="fig|28229.4.peg.3625"/>
<keyword evidence="10" id="KW-0408">Iron</keyword>
<reference evidence="15 16" key="1">
    <citation type="submission" date="2014-08" db="EMBL/GenBank/DDBJ databases">
        <title>Genomic and Phenotypic Diversity of Colwellia psychrerythraea strains from Disparate Marine Basins.</title>
        <authorList>
            <person name="Techtmann S.M."/>
            <person name="Stelling S.C."/>
            <person name="Utturkar S.M."/>
            <person name="Alshibli N."/>
            <person name="Harris A."/>
            <person name="Brown S.D."/>
            <person name="Hazen T.C."/>
        </authorList>
    </citation>
    <scope>NUCLEOTIDE SEQUENCE [LARGE SCALE GENOMIC DNA]</scope>
    <source>
        <strain evidence="15 16">ND2E</strain>
    </source>
</reference>
<keyword evidence="6 13" id="KW-0812">Transmembrane</keyword>
<proteinExistence type="inferred from homology"/>
<evidence type="ECO:0000256" key="5">
    <source>
        <dbReference type="ARBA" id="ARBA00022617"/>
    </source>
</evidence>
<dbReference type="AlphaFoldDB" id="A0A099K9Y3"/>
<keyword evidence="8" id="KW-0249">Electron transport</keyword>
<dbReference type="RefSeq" id="WP_033095248.1">
    <property type="nucleotide sequence ID" value="NZ_JQED01000053.1"/>
</dbReference>
<evidence type="ECO:0000256" key="13">
    <source>
        <dbReference type="SAM" id="Phobius"/>
    </source>
</evidence>
<feature type="transmembrane region" description="Helical" evidence="13">
    <location>
        <begin position="144"/>
        <end position="166"/>
    </location>
</feature>
<keyword evidence="5" id="KW-0349">Heme</keyword>
<dbReference type="EMBL" id="JQED01000053">
    <property type="protein sequence ID" value="KGJ87529.1"/>
    <property type="molecule type" value="Genomic_DNA"/>
</dbReference>
<evidence type="ECO:0000256" key="6">
    <source>
        <dbReference type="ARBA" id="ARBA00022692"/>
    </source>
</evidence>
<dbReference type="InterPro" id="IPR052168">
    <property type="entry name" value="Cytochrome_b561_oxidase"/>
</dbReference>
<evidence type="ECO:0000256" key="1">
    <source>
        <dbReference type="ARBA" id="ARBA00001970"/>
    </source>
</evidence>
<organism evidence="15 16">
    <name type="scientific">Colwellia psychrerythraea</name>
    <name type="common">Vibrio psychroerythus</name>
    <dbReference type="NCBI Taxonomy" id="28229"/>
    <lineage>
        <taxon>Bacteria</taxon>
        <taxon>Pseudomonadati</taxon>
        <taxon>Pseudomonadota</taxon>
        <taxon>Gammaproteobacteria</taxon>
        <taxon>Alteromonadales</taxon>
        <taxon>Colwelliaceae</taxon>
        <taxon>Colwellia</taxon>
    </lineage>
</organism>
<evidence type="ECO:0000256" key="3">
    <source>
        <dbReference type="ARBA" id="ARBA00022448"/>
    </source>
</evidence>
<accession>A0A099K9Y3</accession>
<evidence type="ECO:0000313" key="15">
    <source>
        <dbReference type="EMBL" id="KGJ87529.1"/>
    </source>
</evidence>
<keyword evidence="7" id="KW-0479">Metal-binding</keyword>
<evidence type="ECO:0000256" key="12">
    <source>
        <dbReference type="ARBA" id="ARBA00037975"/>
    </source>
</evidence>
<feature type="transmembrane region" description="Helical" evidence="13">
    <location>
        <begin position="43"/>
        <end position="65"/>
    </location>
</feature>
<keyword evidence="4" id="KW-1003">Cell membrane</keyword>
<name>A0A099K9Y3_COLPS</name>
<comment type="cofactor">
    <cofactor evidence="1">
        <name>heme b</name>
        <dbReference type="ChEBI" id="CHEBI:60344"/>
    </cofactor>
</comment>
<feature type="transmembrane region" description="Helical" evidence="13">
    <location>
        <begin position="14"/>
        <end position="37"/>
    </location>
</feature>